<dbReference type="SUPFAM" id="SSF51703">
    <property type="entry name" value="Cobalamin (vitamin B12)-dependent enzymes"/>
    <property type="match status" value="1"/>
</dbReference>
<evidence type="ECO:0000313" key="10">
    <source>
        <dbReference type="EMBL" id="MPW19702.1"/>
    </source>
</evidence>
<dbReference type="GO" id="GO:0005737">
    <property type="term" value="C:cytoplasm"/>
    <property type="evidence" value="ECO:0007669"/>
    <property type="project" value="TreeGrafter"/>
</dbReference>
<evidence type="ECO:0000256" key="4">
    <source>
        <dbReference type="ARBA" id="ARBA00022628"/>
    </source>
</evidence>
<keyword evidence="4" id="KW-0846">Cobalamin</keyword>
<dbReference type="Gene3D" id="3.40.50.280">
    <property type="entry name" value="Cobalamin-binding domain"/>
    <property type="match status" value="1"/>
</dbReference>
<dbReference type="InterPro" id="IPR006098">
    <property type="entry name" value="MMCoA_mutase_a_cat"/>
</dbReference>
<protein>
    <recommendedName>
        <fullName evidence="8">Methylmalonyl-CoA mutase</fullName>
        <ecNumber evidence="3">5.4.99.2</ecNumber>
    </recommendedName>
</protein>
<keyword evidence="5" id="KW-0479">Metal-binding</keyword>
<dbReference type="GO" id="GO:0004494">
    <property type="term" value="F:methylmalonyl-CoA mutase activity"/>
    <property type="evidence" value="ECO:0007669"/>
    <property type="project" value="UniProtKB-EC"/>
</dbReference>
<dbReference type="GO" id="GO:0046872">
    <property type="term" value="F:metal ion binding"/>
    <property type="evidence" value="ECO:0007669"/>
    <property type="project" value="UniProtKB-KW"/>
</dbReference>
<evidence type="ECO:0000256" key="1">
    <source>
        <dbReference type="ARBA" id="ARBA00001922"/>
    </source>
</evidence>
<dbReference type="AlphaFoldDB" id="A0A7X1ND18"/>
<dbReference type="NCBIfam" id="TIGR00640">
    <property type="entry name" value="acid_CoA_mut_C"/>
    <property type="match status" value="1"/>
</dbReference>
<dbReference type="PANTHER" id="PTHR48101:SF4">
    <property type="entry name" value="METHYLMALONYL-COA MUTASE, MITOCHONDRIAL"/>
    <property type="match status" value="1"/>
</dbReference>
<dbReference type="Proteomes" id="UP000484381">
    <property type="component" value="Unassembled WGS sequence"/>
</dbReference>
<comment type="caution">
    <text evidence="10">The sequence shown here is derived from an EMBL/GenBank/DDBJ whole genome shotgun (WGS) entry which is preliminary data.</text>
</comment>
<dbReference type="InterPro" id="IPR006159">
    <property type="entry name" value="Acid_CoA_mut_C"/>
</dbReference>
<evidence type="ECO:0000256" key="7">
    <source>
        <dbReference type="ARBA" id="ARBA00023285"/>
    </source>
</evidence>
<organism evidence="10 11">
    <name type="scientific">Paraburkholderia franconis</name>
    <dbReference type="NCBI Taxonomy" id="2654983"/>
    <lineage>
        <taxon>Bacteria</taxon>
        <taxon>Pseudomonadati</taxon>
        <taxon>Pseudomonadota</taxon>
        <taxon>Betaproteobacteria</taxon>
        <taxon>Burkholderiales</taxon>
        <taxon>Burkholderiaceae</taxon>
        <taxon>Paraburkholderia</taxon>
    </lineage>
</organism>
<dbReference type="SUPFAM" id="SSF52242">
    <property type="entry name" value="Cobalamin (vitamin B12)-binding domain"/>
    <property type="match status" value="1"/>
</dbReference>
<dbReference type="FunFam" id="3.20.20.240:FF:000001">
    <property type="entry name" value="Probable methylmalonyl-coa mutase"/>
    <property type="match status" value="1"/>
</dbReference>
<dbReference type="InterPro" id="IPR036724">
    <property type="entry name" value="Cobalamin-bd_sf"/>
</dbReference>
<evidence type="ECO:0000259" key="9">
    <source>
        <dbReference type="PROSITE" id="PS51332"/>
    </source>
</evidence>
<evidence type="ECO:0000256" key="8">
    <source>
        <dbReference type="ARBA" id="ARBA00072363"/>
    </source>
</evidence>
<evidence type="ECO:0000256" key="3">
    <source>
        <dbReference type="ARBA" id="ARBA00012398"/>
    </source>
</evidence>
<dbReference type="NCBIfam" id="NF006944">
    <property type="entry name" value="PRK09426.1"/>
    <property type="match status" value="1"/>
</dbReference>
<evidence type="ECO:0000256" key="6">
    <source>
        <dbReference type="ARBA" id="ARBA00023235"/>
    </source>
</evidence>
<dbReference type="Pfam" id="PF02310">
    <property type="entry name" value="B12-binding"/>
    <property type="match status" value="1"/>
</dbReference>
<comment type="cofactor">
    <cofactor evidence="1">
        <name>adenosylcob(III)alamin</name>
        <dbReference type="ChEBI" id="CHEBI:18408"/>
    </cofactor>
</comment>
<keyword evidence="11" id="KW-1185">Reference proteome</keyword>
<dbReference type="GO" id="GO:0019678">
    <property type="term" value="P:propionate metabolic process, methylmalonyl pathway"/>
    <property type="evidence" value="ECO:0007669"/>
    <property type="project" value="TreeGrafter"/>
</dbReference>
<evidence type="ECO:0000256" key="2">
    <source>
        <dbReference type="ARBA" id="ARBA00008465"/>
    </source>
</evidence>
<keyword evidence="7" id="KW-0170">Cobalt</keyword>
<gene>
    <name evidence="10" type="primary">scpA</name>
    <name evidence="10" type="ORF">GCT13_23080</name>
</gene>
<dbReference type="GO" id="GO:0031419">
    <property type="term" value="F:cobalamin binding"/>
    <property type="evidence" value="ECO:0007669"/>
    <property type="project" value="UniProtKB-KW"/>
</dbReference>
<dbReference type="InterPro" id="IPR006099">
    <property type="entry name" value="MeMalonylCoA_mutase_a/b_cat"/>
</dbReference>
<feature type="domain" description="B12-binding" evidence="9">
    <location>
        <begin position="562"/>
        <end position="689"/>
    </location>
</feature>
<dbReference type="Gene3D" id="3.20.20.240">
    <property type="entry name" value="Methylmalonyl-CoA mutase"/>
    <property type="match status" value="1"/>
</dbReference>
<dbReference type="InterPro" id="IPR016176">
    <property type="entry name" value="Cbl-dep_enz_cat"/>
</dbReference>
<keyword evidence="6 10" id="KW-0413">Isomerase</keyword>
<comment type="similarity">
    <text evidence="2">Belongs to the methylmalonyl-CoA mutase family.</text>
</comment>
<accession>A0A7X1ND18</accession>
<reference evidence="10 11" key="1">
    <citation type="submission" date="2019-10" db="EMBL/GenBank/DDBJ databases">
        <title>Paraburkholderia sp. isolated from nodules of Mimosa pudica from Brazilian Atlantic Forest soils.</title>
        <authorList>
            <person name="Paulitsch F."/>
            <person name="Hungria M."/>
            <person name="Dall'Agnol R."/>
        </authorList>
    </citation>
    <scope>NUCLEOTIDE SEQUENCE [LARGE SCALE GENOMIC DNA]</scope>
    <source>
        <strain evidence="10 11">CNPSo 3157</strain>
    </source>
</reference>
<name>A0A7X1ND18_9BURK</name>
<evidence type="ECO:0000256" key="5">
    <source>
        <dbReference type="ARBA" id="ARBA00022723"/>
    </source>
</evidence>
<dbReference type="Pfam" id="PF01642">
    <property type="entry name" value="MM_CoA_mutase"/>
    <property type="match status" value="1"/>
</dbReference>
<proteinExistence type="inferred from homology"/>
<sequence length="700" mass="75497">MSTLRSRRRRAVSLKSVYSRADIEGVAHLDSMPGEAPFVRGPFASMYTEKPWTIRQYAGYAQAADSNLAFRTALAEGAQGLSIAFDLPTQRGYDSNDPRVSADVGMTGVAIDTVEDMKRLFDGIALDKVSVSMTMNGAVLPVLGAFIVAAEETGVQPSQLRGTIQNDILKEFMVRNTCIFAPEPSLRIAADVVAYLAGAVPRFNALSVSGYHFQEAGADPVLELALTMANARTYVDALVGRGMPADDVCERMSFFFGVGMDFYVEVAKLRAARLLWSQIAMQRGATSNRARALRMHCQTSGWSLTAQKPMNNIVRTTVEALAAIFGGTQSLHTNAYDEALALPSASSARLARDTQLVLQHETGVGDVVDPWAGSYTMEALTADIVSRARALLAEVDARGGIVETIRSGWISEQIRESALAVQAEIEGGQRAIVGVNCFVVPDDEDEHVACRALDAREIRRQQALRITHVQSTRDAQRVRETLDALTRATRDGEGNLLELTIECMRARATVGECTQALEAVWPRYSVNLQATRGTYRDTLSDDPGWQDACDAVSRATAARGRPPRILIAKLGQDGHDRGAQVVASALMDAGFEVTLGELFATAADVCEHVKLNDVDVIGLSCLSGSHVELATALIEELRTQGLDIAVVMGGNMDPICESALKSLGVAECFSTGSSVREIVARLARLFVDVSHADCQSQMTA</sequence>
<dbReference type="EMBL" id="WHNP01000022">
    <property type="protein sequence ID" value="MPW19702.1"/>
    <property type="molecule type" value="Genomic_DNA"/>
</dbReference>
<dbReference type="RefSeq" id="WP_152761982.1">
    <property type="nucleotide sequence ID" value="NZ_WHNP01000022.1"/>
</dbReference>
<dbReference type="PROSITE" id="PS51332">
    <property type="entry name" value="B12_BINDING"/>
    <property type="match status" value="1"/>
</dbReference>
<evidence type="ECO:0000313" key="11">
    <source>
        <dbReference type="Proteomes" id="UP000484381"/>
    </source>
</evidence>
<dbReference type="InterPro" id="IPR006158">
    <property type="entry name" value="Cobalamin-bd"/>
</dbReference>
<dbReference type="PANTHER" id="PTHR48101">
    <property type="entry name" value="METHYLMALONYL-COA MUTASE, MITOCHONDRIAL-RELATED"/>
    <property type="match status" value="1"/>
</dbReference>
<dbReference type="EC" id="5.4.99.2" evidence="3"/>
<dbReference type="NCBIfam" id="TIGR00641">
    <property type="entry name" value="acid_CoA_mut_N"/>
    <property type="match status" value="1"/>
</dbReference>